<dbReference type="EMBL" id="OUUY01000065">
    <property type="protein sequence ID" value="SPQ00304.1"/>
    <property type="molecule type" value="Genomic_DNA"/>
</dbReference>
<dbReference type="InterPro" id="IPR002912">
    <property type="entry name" value="ACT_dom"/>
</dbReference>
<dbReference type="Pfam" id="PF01842">
    <property type="entry name" value="ACT"/>
    <property type="match status" value="1"/>
</dbReference>
<dbReference type="CDD" id="cd02116">
    <property type="entry name" value="ACT"/>
    <property type="match status" value="1"/>
</dbReference>
<gene>
    <name evidence="2" type="ORF">NBG4_200012</name>
</gene>
<accession>A0A2U3QFW7</accession>
<evidence type="ECO:0000313" key="2">
    <source>
        <dbReference type="EMBL" id="SPQ00304.1"/>
    </source>
</evidence>
<dbReference type="PANTHER" id="PTHR40099">
    <property type="entry name" value="ACETOLACTATE SYNTHASE, SMALL SUBUNIT"/>
    <property type="match status" value="1"/>
</dbReference>
<dbReference type="Proteomes" id="UP000245125">
    <property type="component" value="Unassembled WGS sequence"/>
</dbReference>
<dbReference type="PANTHER" id="PTHR40099:SF1">
    <property type="entry name" value="ACETOLACTATE SYNTHASE, SMALL SUBUNIT"/>
    <property type="match status" value="1"/>
</dbReference>
<evidence type="ECO:0000313" key="3">
    <source>
        <dbReference type="Proteomes" id="UP000245125"/>
    </source>
</evidence>
<reference evidence="3" key="1">
    <citation type="submission" date="2018-03" db="EMBL/GenBank/DDBJ databases">
        <authorList>
            <person name="Zecchin S."/>
        </authorList>
    </citation>
    <scope>NUCLEOTIDE SEQUENCE [LARGE SCALE GENOMIC DNA]</scope>
</reference>
<dbReference type="OrthoDB" id="9790662at2"/>
<organism evidence="2 3">
    <name type="scientific">Candidatus Sulfobium mesophilum</name>
    <dbReference type="NCBI Taxonomy" id="2016548"/>
    <lineage>
        <taxon>Bacteria</taxon>
        <taxon>Pseudomonadati</taxon>
        <taxon>Nitrospirota</taxon>
        <taxon>Nitrospiria</taxon>
        <taxon>Nitrospirales</taxon>
        <taxon>Nitrospiraceae</taxon>
        <taxon>Candidatus Sulfobium</taxon>
    </lineage>
</organism>
<feature type="domain" description="ACT" evidence="1">
    <location>
        <begin position="9"/>
        <end position="80"/>
    </location>
</feature>
<proteinExistence type="predicted"/>
<keyword evidence="3" id="KW-1185">Reference proteome</keyword>
<dbReference type="SUPFAM" id="SSF55021">
    <property type="entry name" value="ACT-like"/>
    <property type="match status" value="2"/>
</dbReference>
<protein>
    <submittedName>
        <fullName evidence="2">Putative Amino acid-binding ACT domain protein</fullName>
    </submittedName>
</protein>
<dbReference type="PROSITE" id="PS51671">
    <property type="entry name" value="ACT"/>
    <property type="match status" value="1"/>
</dbReference>
<dbReference type="AlphaFoldDB" id="A0A2U3QFW7"/>
<sequence>MAKAIKAKLLSFDMKDRPGLLSEVTTALAGAKVNITAICAYAWDDTAYFDMTTGSNAKAKKALSALKLKVDEEDVIAVEMANRVGELQKVAKGLVEGGINITYMYATTSTGRTSTAIFSTSDNSKALRLINK</sequence>
<dbReference type="Gene3D" id="3.30.2130.10">
    <property type="entry name" value="VC0802-like"/>
    <property type="match status" value="1"/>
</dbReference>
<dbReference type="InterPro" id="IPR045865">
    <property type="entry name" value="ACT-like_dom_sf"/>
</dbReference>
<name>A0A2U3QFW7_9BACT</name>
<evidence type="ECO:0000259" key="1">
    <source>
        <dbReference type="PROSITE" id="PS51671"/>
    </source>
</evidence>